<name>A0ABY2DR05_9FLAO</name>
<keyword evidence="3" id="KW-1185">Reference proteome</keyword>
<dbReference type="SUPFAM" id="SSF50998">
    <property type="entry name" value="Quinoprotein alcohol dehydrogenase-like"/>
    <property type="match status" value="1"/>
</dbReference>
<dbReference type="InterPro" id="IPR002372">
    <property type="entry name" value="PQQ_rpt_dom"/>
</dbReference>
<gene>
    <name evidence="2" type="ORF">E0I61_10070</name>
</gene>
<dbReference type="InterPro" id="IPR011047">
    <property type="entry name" value="Quinoprotein_ADH-like_sf"/>
</dbReference>
<evidence type="ECO:0000313" key="2">
    <source>
        <dbReference type="EMBL" id="TDE28732.1"/>
    </source>
</evidence>
<evidence type="ECO:0000259" key="1">
    <source>
        <dbReference type="Pfam" id="PF13360"/>
    </source>
</evidence>
<dbReference type="EMBL" id="SMLH01000005">
    <property type="protein sequence ID" value="TDE28732.1"/>
    <property type="molecule type" value="Genomic_DNA"/>
</dbReference>
<accession>A0ABY2DR05</accession>
<dbReference type="Gene3D" id="2.130.10.10">
    <property type="entry name" value="YVTN repeat-like/Quinoprotein amine dehydrogenase"/>
    <property type="match status" value="1"/>
</dbReference>
<sequence length="361" mass="41799">MYNQKNITQTVSILVFCVGLLLGNIAVAQTEFFNSKIPFSENQLSNFYSSISIDSSQVYLNANDYKIYAYDKKTGALNWSYYVANKSNNAPKLYQDNVFIEKHISEYVDKCIQLNVKTGDTIQTLSIVSINTQPVFKGNIMYCTAIDTETGGIVLAYDLKKNAVIWKKFIAHGVDKQPYYLKDKIIANAEENNWFELNYSGKLLDTKCKHKATLFAEDIKCIRNFRHLIHNQKELSVSYFDIDEVLKLKYTKDKTIVLGENKMLIINNKNKIENEVKLEEIVPLTENRVSNYTEILKAEANTVWLIYLDTLVIYDLKKNKTVKTFDLIQWNVHQAILEDNNLWLISRNDGQLVKLELDNRY</sequence>
<dbReference type="InterPro" id="IPR018391">
    <property type="entry name" value="PQQ_b-propeller_rpt"/>
</dbReference>
<comment type="caution">
    <text evidence="2">The sequence shown here is derived from an EMBL/GenBank/DDBJ whole genome shotgun (WGS) entry which is preliminary data.</text>
</comment>
<dbReference type="InterPro" id="IPR015943">
    <property type="entry name" value="WD40/YVTN_repeat-like_dom_sf"/>
</dbReference>
<reference evidence="2 3" key="1">
    <citation type="submission" date="2019-03" db="EMBL/GenBank/DDBJ databases">
        <title>Novel species of Flavobacterium.</title>
        <authorList>
            <person name="Liu Q."/>
            <person name="Xin Y.-H."/>
        </authorList>
    </citation>
    <scope>NUCLEOTIDE SEQUENCE [LARGE SCALE GENOMIC DNA]</scope>
    <source>
        <strain evidence="2 3">LB2P22</strain>
    </source>
</reference>
<feature type="domain" description="Pyrrolo-quinoline quinone repeat" evidence="1">
    <location>
        <begin position="50"/>
        <end position="167"/>
    </location>
</feature>
<proteinExistence type="predicted"/>
<dbReference type="Pfam" id="PF13360">
    <property type="entry name" value="PQQ_2"/>
    <property type="match status" value="1"/>
</dbReference>
<evidence type="ECO:0000313" key="3">
    <source>
        <dbReference type="Proteomes" id="UP000294685"/>
    </source>
</evidence>
<dbReference type="RefSeq" id="WP_132071183.1">
    <property type="nucleotide sequence ID" value="NZ_SMLH01000005.1"/>
</dbReference>
<protein>
    <recommendedName>
        <fullName evidence="1">Pyrrolo-quinoline quinone repeat domain-containing protein</fullName>
    </recommendedName>
</protein>
<dbReference type="Proteomes" id="UP000294685">
    <property type="component" value="Unassembled WGS sequence"/>
</dbReference>
<dbReference type="SMART" id="SM00564">
    <property type="entry name" value="PQQ"/>
    <property type="match status" value="2"/>
</dbReference>
<organism evidence="2 3">
    <name type="scientific">Flavobacterium ranwuense</name>
    <dbReference type="NCBI Taxonomy" id="2541725"/>
    <lineage>
        <taxon>Bacteria</taxon>
        <taxon>Pseudomonadati</taxon>
        <taxon>Bacteroidota</taxon>
        <taxon>Flavobacteriia</taxon>
        <taxon>Flavobacteriales</taxon>
        <taxon>Flavobacteriaceae</taxon>
        <taxon>Flavobacterium</taxon>
    </lineage>
</organism>